<evidence type="ECO:0008006" key="5">
    <source>
        <dbReference type="Google" id="ProtNLM"/>
    </source>
</evidence>
<dbReference type="GO" id="GO:0005737">
    <property type="term" value="C:cytoplasm"/>
    <property type="evidence" value="ECO:0007669"/>
    <property type="project" value="TreeGrafter"/>
</dbReference>
<feature type="compositionally biased region" description="Low complexity" evidence="2">
    <location>
        <begin position="22"/>
        <end position="38"/>
    </location>
</feature>
<accession>A0A433TEX4</accession>
<evidence type="ECO:0000256" key="2">
    <source>
        <dbReference type="SAM" id="MobiDB-lite"/>
    </source>
</evidence>
<feature type="region of interest" description="Disordered" evidence="2">
    <location>
        <begin position="132"/>
        <end position="172"/>
    </location>
</feature>
<feature type="compositionally biased region" description="Basic residues" evidence="2">
    <location>
        <begin position="80"/>
        <end position="90"/>
    </location>
</feature>
<feature type="region of interest" description="Disordered" evidence="2">
    <location>
        <begin position="22"/>
        <end position="112"/>
    </location>
</feature>
<proteinExistence type="predicted"/>
<dbReference type="GO" id="GO:0000278">
    <property type="term" value="P:mitotic cell cycle"/>
    <property type="evidence" value="ECO:0007669"/>
    <property type="project" value="TreeGrafter"/>
</dbReference>
<dbReference type="GO" id="GO:0072354">
    <property type="term" value="F:histone H3T3 kinase activity"/>
    <property type="evidence" value="ECO:0007669"/>
    <property type="project" value="TreeGrafter"/>
</dbReference>
<keyword evidence="4" id="KW-1185">Reference proteome</keyword>
<feature type="non-terminal residue" evidence="3">
    <location>
        <position position="461"/>
    </location>
</feature>
<feature type="region of interest" description="Disordered" evidence="2">
    <location>
        <begin position="235"/>
        <end position="270"/>
    </location>
</feature>
<dbReference type="PANTHER" id="PTHR24419">
    <property type="entry name" value="INTERLEUKIN-1 RECEPTOR-ASSOCIATED KINASE"/>
    <property type="match status" value="1"/>
</dbReference>
<dbReference type="PROSITE" id="PS00107">
    <property type="entry name" value="PROTEIN_KINASE_ATP"/>
    <property type="match status" value="1"/>
</dbReference>
<gene>
    <name evidence="3" type="ORF">EGW08_012135</name>
</gene>
<dbReference type="PANTHER" id="PTHR24419:SF18">
    <property type="entry name" value="SERINE_THREONINE-PROTEIN KINASE HASPIN"/>
    <property type="match status" value="1"/>
</dbReference>
<evidence type="ECO:0000313" key="4">
    <source>
        <dbReference type="Proteomes" id="UP000271974"/>
    </source>
</evidence>
<dbReference type="Gene3D" id="3.30.200.20">
    <property type="entry name" value="Phosphorylase Kinase, domain 1"/>
    <property type="match status" value="1"/>
</dbReference>
<dbReference type="InterPro" id="IPR017441">
    <property type="entry name" value="Protein_kinase_ATP_BS"/>
</dbReference>
<comment type="caution">
    <text evidence="3">The sequence shown here is derived from an EMBL/GenBank/DDBJ whole genome shotgun (WGS) entry which is preliminary data.</text>
</comment>
<dbReference type="GO" id="GO:0035556">
    <property type="term" value="P:intracellular signal transduction"/>
    <property type="evidence" value="ECO:0007669"/>
    <property type="project" value="TreeGrafter"/>
</dbReference>
<feature type="binding site" evidence="1">
    <location>
        <position position="381"/>
    </location>
    <ligand>
        <name>ATP</name>
        <dbReference type="ChEBI" id="CHEBI:30616"/>
    </ligand>
</feature>
<evidence type="ECO:0000256" key="1">
    <source>
        <dbReference type="PROSITE-ProRule" id="PRU10141"/>
    </source>
</evidence>
<dbReference type="EMBL" id="RQTK01000411">
    <property type="protein sequence ID" value="RUS80089.1"/>
    <property type="molecule type" value="Genomic_DNA"/>
</dbReference>
<keyword evidence="1" id="KW-0547">Nucleotide-binding</keyword>
<evidence type="ECO:0000313" key="3">
    <source>
        <dbReference type="EMBL" id="RUS80089.1"/>
    </source>
</evidence>
<dbReference type="STRING" id="188477.A0A433TEX4"/>
<feature type="compositionally biased region" description="Polar residues" evidence="2">
    <location>
        <begin position="240"/>
        <end position="253"/>
    </location>
</feature>
<dbReference type="AlphaFoldDB" id="A0A433TEX4"/>
<dbReference type="GO" id="GO:0005524">
    <property type="term" value="F:ATP binding"/>
    <property type="evidence" value="ECO:0007669"/>
    <property type="project" value="UniProtKB-UniRule"/>
</dbReference>
<dbReference type="OrthoDB" id="6161556at2759"/>
<dbReference type="GO" id="GO:0005634">
    <property type="term" value="C:nucleus"/>
    <property type="evidence" value="ECO:0007669"/>
    <property type="project" value="TreeGrafter"/>
</dbReference>
<reference evidence="3 4" key="1">
    <citation type="submission" date="2019-01" db="EMBL/GenBank/DDBJ databases">
        <title>A draft genome assembly of the solar-powered sea slug Elysia chlorotica.</title>
        <authorList>
            <person name="Cai H."/>
            <person name="Li Q."/>
            <person name="Fang X."/>
            <person name="Li J."/>
            <person name="Curtis N.E."/>
            <person name="Altenburger A."/>
            <person name="Shibata T."/>
            <person name="Feng M."/>
            <person name="Maeda T."/>
            <person name="Schwartz J.A."/>
            <person name="Shigenobu S."/>
            <person name="Lundholm N."/>
            <person name="Nishiyama T."/>
            <person name="Yang H."/>
            <person name="Hasebe M."/>
            <person name="Li S."/>
            <person name="Pierce S.K."/>
            <person name="Wang J."/>
        </authorList>
    </citation>
    <scope>NUCLEOTIDE SEQUENCE [LARGE SCALE GENOMIC DNA]</scope>
    <source>
        <strain evidence="3">EC2010</strain>
        <tissue evidence="3">Whole organism of an adult</tissue>
    </source>
</reference>
<dbReference type="Proteomes" id="UP000271974">
    <property type="component" value="Unassembled WGS sequence"/>
</dbReference>
<feature type="compositionally biased region" description="Basic and acidic residues" evidence="2">
    <location>
        <begin position="132"/>
        <end position="143"/>
    </location>
</feature>
<protein>
    <recommendedName>
        <fullName evidence="5">Protein kinase domain-containing protein</fullName>
    </recommendedName>
</protein>
<sequence length="461" mass="51963">MATYSTKEDVYMKPVDIFDSVTTDSKSSISSANQSSVSETSLPKNTRKSAKSSKKDTSMKTYNTFLFEDTPEEIKDIKPKKATGKPKKERKAGVTRREKKSQHSPPEPEFNFVEDEQHDLFIESFEERQALRPIENLKNETNEARTSFQNHTPETRHLSKKKNYPSSHGEVAVDTPQSHVIPNLSINEGEDYAMNNSLHNITSRGRRHRHRRRIVNTPDSFTLSPLSKSIGKLTLRETHSSSTPKSANHNYQLEESGPSHDHTNDTDASINFRQDESGHCEFDDRLSQSEHVDKPCISFDLFENSAHSESLISKESLGESLSVTNAIEAEGKVLQLCCQSGPISFTDCIPERMMSDCVKIGEGVYGEVFKSVSNGKQIALKIIPIEGDMLFNDCPQKKYDEILPEIVIARELSDLAAGDLNRSSNFCQVNRVSCVKGVFPLPLLQQWDEYADRKKSENDRP</sequence>
<dbReference type="Pfam" id="PF12330">
    <property type="entry name" value="Haspin_kinase"/>
    <property type="match status" value="1"/>
</dbReference>
<name>A0A433TEX4_ELYCH</name>
<organism evidence="3 4">
    <name type="scientific">Elysia chlorotica</name>
    <name type="common">Eastern emerald elysia</name>
    <name type="synonym">Sea slug</name>
    <dbReference type="NCBI Taxonomy" id="188477"/>
    <lineage>
        <taxon>Eukaryota</taxon>
        <taxon>Metazoa</taxon>
        <taxon>Spiralia</taxon>
        <taxon>Lophotrochozoa</taxon>
        <taxon>Mollusca</taxon>
        <taxon>Gastropoda</taxon>
        <taxon>Heterobranchia</taxon>
        <taxon>Euthyneura</taxon>
        <taxon>Panpulmonata</taxon>
        <taxon>Sacoglossa</taxon>
        <taxon>Placobranchoidea</taxon>
        <taxon>Plakobranchidae</taxon>
        <taxon>Elysia</taxon>
    </lineage>
</organism>
<keyword evidence="1" id="KW-0067">ATP-binding</keyword>